<feature type="binding site" evidence="5">
    <location>
        <position position="213"/>
    </location>
    <ligand>
        <name>Mn(2+)</name>
        <dbReference type="ChEBI" id="CHEBI:29035"/>
    </ligand>
</feature>
<organism evidence="9 10">
    <name type="scientific">Anditalea andensis</name>
    <dbReference type="NCBI Taxonomy" id="1048983"/>
    <lineage>
        <taxon>Bacteria</taxon>
        <taxon>Pseudomonadati</taxon>
        <taxon>Bacteroidota</taxon>
        <taxon>Cytophagia</taxon>
        <taxon>Cytophagales</taxon>
        <taxon>Cytophagaceae</taxon>
        <taxon>Anditalea</taxon>
    </lineage>
</organism>
<dbReference type="STRING" id="1048983.EL17_12645"/>
<accession>A0A074L021</accession>
<dbReference type="AlphaFoldDB" id="A0A074L021"/>
<evidence type="ECO:0000256" key="6">
    <source>
        <dbReference type="RuleBase" id="RU000414"/>
    </source>
</evidence>
<dbReference type="GO" id="GO:0046872">
    <property type="term" value="F:metal ion binding"/>
    <property type="evidence" value="ECO:0007669"/>
    <property type="project" value="UniProtKB-KW"/>
</dbReference>
<evidence type="ECO:0000256" key="5">
    <source>
        <dbReference type="PIRSR" id="PIRSR000349-1"/>
    </source>
</evidence>
<dbReference type="PROSITE" id="PS51318">
    <property type="entry name" value="TAT"/>
    <property type="match status" value="1"/>
</dbReference>
<dbReference type="RefSeq" id="WP_035074904.1">
    <property type="nucleotide sequence ID" value="NZ_JMIH01000022.1"/>
</dbReference>
<dbReference type="InterPro" id="IPR001189">
    <property type="entry name" value="Mn/Fe_SOD"/>
</dbReference>
<dbReference type="SUPFAM" id="SSF46609">
    <property type="entry name" value="Fe,Mn superoxide dismutase (SOD), N-terminal domain"/>
    <property type="match status" value="1"/>
</dbReference>
<dbReference type="PROSITE" id="PS00088">
    <property type="entry name" value="SOD_MN"/>
    <property type="match status" value="1"/>
</dbReference>
<feature type="binding site" evidence="5">
    <location>
        <position position="217"/>
    </location>
    <ligand>
        <name>Mn(2+)</name>
        <dbReference type="ChEBI" id="CHEBI:29035"/>
    </ligand>
</feature>
<dbReference type="PANTHER" id="PTHR43595:SF2">
    <property type="entry name" value="SMALL RIBOSOMAL SUBUNIT PROTEIN MS42"/>
    <property type="match status" value="1"/>
</dbReference>
<dbReference type="Gene3D" id="3.55.40.20">
    <property type="entry name" value="Iron/manganese superoxide dismutase, C-terminal domain"/>
    <property type="match status" value="1"/>
</dbReference>
<dbReference type="PROSITE" id="PS51257">
    <property type="entry name" value="PROKAR_LIPOPROTEIN"/>
    <property type="match status" value="1"/>
</dbReference>
<dbReference type="InterPro" id="IPR019833">
    <property type="entry name" value="Mn/Fe_SOD_BS"/>
</dbReference>
<dbReference type="GO" id="GO:0004784">
    <property type="term" value="F:superoxide dismutase activity"/>
    <property type="evidence" value="ECO:0007669"/>
    <property type="project" value="UniProtKB-EC"/>
</dbReference>
<dbReference type="InterPro" id="IPR006311">
    <property type="entry name" value="TAT_signal"/>
</dbReference>
<gene>
    <name evidence="9" type="ORF">EL17_12645</name>
</gene>
<proteinExistence type="inferred from homology"/>
<keyword evidence="10" id="KW-1185">Reference proteome</keyword>
<feature type="binding site" evidence="5">
    <location>
        <position position="75"/>
    </location>
    <ligand>
        <name>Mn(2+)</name>
        <dbReference type="ChEBI" id="CHEBI:29035"/>
    </ligand>
</feature>
<keyword evidence="4 6" id="KW-0560">Oxidoreductase</keyword>
<protein>
    <recommendedName>
        <fullName evidence="2 6">Superoxide dismutase</fullName>
        <ecNumber evidence="2 6">1.15.1.1</ecNumber>
    </recommendedName>
</protein>
<dbReference type="PRINTS" id="PR01703">
    <property type="entry name" value="MNSODISMTASE"/>
</dbReference>
<sequence length="252" mass="28664">MNNFSRRSFLTRTTKASLAIGIGTSGIGSALFACSSGPDKDTVLDNLRTGFTQSDLPYDYAALEPHIDAETMNIHYNKHASSYAEKLREAADEENVDMDKPLEEVMMNISRYSTKMRNNGGGHYNHELFWKIMSPDGGGRPQGELAEAINESFGSFDEFVSKFEEEAKDRFGSGWAWLVIDNNQSLAIGSTPNQDNPLMNDVDFKGIPLMGIDVWEHAYYLNYQNERGEYISNWWNVVDWNQVADRYDRLRR</sequence>
<dbReference type="eggNOG" id="COG0605">
    <property type="taxonomic scope" value="Bacteria"/>
</dbReference>
<dbReference type="Gene3D" id="1.10.287.990">
    <property type="entry name" value="Fe,Mn superoxide dismutase (SOD) domain"/>
    <property type="match status" value="1"/>
</dbReference>
<dbReference type="PIRSF" id="PIRSF000349">
    <property type="entry name" value="SODismutase"/>
    <property type="match status" value="1"/>
</dbReference>
<dbReference type="OrthoDB" id="9803125at2"/>
<keyword evidence="3 5" id="KW-0479">Metal-binding</keyword>
<dbReference type="InterPro" id="IPR036324">
    <property type="entry name" value="Mn/Fe_SOD_N_sf"/>
</dbReference>
<evidence type="ECO:0000256" key="3">
    <source>
        <dbReference type="ARBA" id="ARBA00022723"/>
    </source>
</evidence>
<evidence type="ECO:0000259" key="8">
    <source>
        <dbReference type="Pfam" id="PF02777"/>
    </source>
</evidence>
<dbReference type="Pfam" id="PF00081">
    <property type="entry name" value="Sod_Fe_N"/>
    <property type="match status" value="1"/>
</dbReference>
<feature type="domain" description="Manganese/iron superoxide dismutase C-terminal" evidence="8">
    <location>
        <begin position="141"/>
        <end position="246"/>
    </location>
</feature>
<dbReference type="EC" id="1.15.1.1" evidence="2 6"/>
<evidence type="ECO:0000313" key="9">
    <source>
        <dbReference type="EMBL" id="KEO73198.1"/>
    </source>
</evidence>
<dbReference type="PANTHER" id="PTHR43595">
    <property type="entry name" value="37S RIBOSOMAL PROTEIN S26, MITOCHONDRIAL"/>
    <property type="match status" value="1"/>
</dbReference>
<evidence type="ECO:0000256" key="2">
    <source>
        <dbReference type="ARBA" id="ARBA00012682"/>
    </source>
</evidence>
<dbReference type="Pfam" id="PF02777">
    <property type="entry name" value="Sod_Fe_C"/>
    <property type="match status" value="1"/>
</dbReference>
<comment type="caution">
    <text evidence="9">The sequence shown here is derived from an EMBL/GenBank/DDBJ whole genome shotgun (WGS) entry which is preliminary data.</text>
</comment>
<dbReference type="Proteomes" id="UP000027821">
    <property type="component" value="Unassembled WGS sequence"/>
</dbReference>
<comment type="catalytic activity">
    <reaction evidence="6">
        <text>2 superoxide + 2 H(+) = H2O2 + O2</text>
        <dbReference type="Rhea" id="RHEA:20696"/>
        <dbReference type="ChEBI" id="CHEBI:15378"/>
        <dbReference type="ChEBI" id="CHEBI:15379"/>
        <dbReference type="ChEBI" id="CHEBI:16240"/>
        <dbReference type="ChEBI" id="CHEBI:18421"/>
        <dbReference type="EC" id="1.15.1.1"/>
    </reaction>
</comment>
<dbReference type="GO" id="GO:0005737">
    <property type="term" value="C:cytoplasm"/>
    <property type="evidence" value="ECO:0007669"/>
    <property type="project" value="TreeGrafter"/>
</dbReference>
<dbReference type="InterPro" id="IPR019832">
    <property type="entry name" value="Mn/Fe_SOD_C"/>
</dbReference>
<dbReference type="InterPro" id="IPR019831">
    <property type="entry name" value="Mn/Fe_SOD_N"/>
</dbReference>
<comment type="function">
    <text evidence="6">Destroys radicals which are normally produced within the cells and which are toxic to biological systems.</text>
</comment>
<evidence type="ECO:0000256" key="4">
    <source>
        <dbReference type="ARBA" id="ARBA00023002"/>
    </source>
</evidence>
<evidence type="ECO:0000256" key="1">
    <source>
        <dbReference type="ARBA" id="ARBA00008714"/>
    </source>
</evidence>
<evidence type="ECO:0000313" key="10">
    <source>
        <dbReference type="Proteomes" id="UP000027821"/>
    </source>
</evidence>
<feature type="domain" description="Manganese/iron superoxide dismutase N-terminal" evidence="7">
    <location>
        <begin position="51"/>
        <end position="134"/>
    </location>
</feature>
<name>A0A074L021_9BACT</name>
<dbReference type="SUPFAM" id="SSF54719">
    <property type="entry name" value="Fe,Mn superoxide dismutase (SOD), C-terminal domain"/>
    <property type="match status" value="1"/>
</dbReference>
<dbReference type="FunFam" id="3.55.40.20:FF:000001">
    <property type="entry name" value="Superoxide dismutase"/>
    <property type="match status" value="1"/>
</dbReference>
<feature type="binding site" evidence="5">
    <location>
        <position position="126"/>
    </location>
    <ligand>
        <name>Mn(2+)</name>
        <dbReference type="ChEBI" id="CHEBI:29035"/>
    </ligand>
</feature>
<evidence type="ECO:0000259" key="7">
    <source>
        <dbReference type="Pfam" id="PF00081"/>
    </source>
</evidence>
<dbReference type="InterPro" id="IPR036314">
    <property type="entry name" value="SOD_C_sf"/>
</dbReference>
<reference evidence="9 10" key="1">
    <citation type="submission" date="2014-04" db="EMBL/GenBank/DDBJ databases">
        <title>Characterization and application of a salt tolerant electro-active bacterium.</title>
        <authorList>
            <person name="Yang L."/>
            <person name="Wei S."/>
            <person name="Tay Q.X.M."/>
        </authorList>
    </citation>
    <scope>NUCLEOTIDE SEQUENCE [LARGE SCALE GENOMIC DNA]</scope>
    <source>
        <strain evidence="9 10">LY1</strain>
    </source>
</reference>
<comment type="similarity">
    <text evidence="1 6">Belongs to the iron/manganese superoxide dismutase family.</text>
</comment>
<dbReference type="EMBL" id="JMIH01000022">
    <property type="protein sequence ID" value="KEO73198.1"/>
    <property type="molecule type" value="Genomic_DNA"/>
</dbReference>